<dbReference type="Pfam" id="PF06133">
    <property type="entry name" value="Com_YlbF"/>
    <property type="match status" value="1"/>
</dbReference>
<dbReference type="GeneID" id="83006078"/>
<dbReference type="SUPFAM" id="SSF158622">
    <property type="entry name" value="YheA/YmcA-like"/>
    <property type="match status" value="1"/>
</dbReference>
<name>A0A415E3U6_9FIRM</name>
<dbReference type="InterPro" id="IPR010368">
    <property type="entry name" value="Com_YlbF"/>
</dbReference>
<dbReference type="InterPro" id="IPR023378">
    <property type="entry name" value="YheA/YmcA-like_dom_sf"/>
</dbReference>
<gene>
    <name evidence="2" type="ORF">DW099_07260</name>
</gene>
<dbReference type="Proteomes" id="UP000284841">
    <property type="component" value="Unassembled WGS sequence"/>
</dbReference>
<comment type="caution">
    <text evidence="2">The sequence shown here is derived from an EMBL/GenBank/DDBJ whole genome shotgun (WGS) entry which is preliminary data.</text>
</comment>
<organism evidence="2 3">
    <name type="scientific">Emergencia timonensis</name>
    <dbReference type="NCBI Taxonomy" id="1776384"/>
    <lineage>
        <taxon>Bacteria</taxon>
        <taxon>Bacillati</taxon>
        <taxon>Bacillota</taxon>
        <taxon>Clostridia</taxon>
        <taxon>Peptostreptococcales</taxon>
        <taxon>Anaerovoracaceae</taxon>
        <taxon>Emergencia</taxon>
    </lineage>
</organism>
<dbReference type="EMBL" id="QRMS01000002">
    <property type="protein sequence ID" value="RHJ88205.1"/>
    <property type="molecule type" value="Genomic_DNA"/>
</dbReference>
<keyword evidence="3" id="KW-1185">Reference proteome</keyword>
<dbReference type="Gene3D" id="1.20.1500.10">
    <property type="entry name" value="YheA/YmcA-like"/>
    <property type="match status" value="1"/>
</dbReference>
<comment type="similarity">
    <text evidence="1">Belongs to the UPF0342 family.</text>
</comment>
<dbReference type="STRING" id="1776384.GCA_900086585_03790"/>
<proteinExistence type="inferred from homology"/>
<protein>
    <recommendedName>
        <fullName evidence="1">UPF0342 protein DW099_07260</fullName>
    </recommendedName>
</protein>
<dbReference type="RefSeq" id="WP_067541840.1">
    <property type="nucleotide sequence ID" value="NZ_AP025567.1"/>
</dbReference>
<accession>A0A415E3U6</accession>
<evidence type="ECO:0000313" key="3">
    <source>
        <dbReference type="Proteomes" id="UP000284841"/>
    </source>
</evidence>
<reference evidence="2 3" key="1">
    <citation type="submission" date="2018-08" db="EMBL/GenBank/DDBJ databases">
        <title>A genome reference for cultivated species of the human gut microbiota.</title>
        <authorList>
            <person name="Zou Y."/>
            <person name="Xue W."/>
            <person name="Luo G."/>
        </authorList>
    </citation>
    <scope>NUCLEOTIDE SEQUENCE [LARGE SCALE GENOMIC DNA]</scope>
    <source>
        <strain evidence="2 3">AM07-24</strain>
    </source>
</reference>
<evidence type="ECO:0000256" key="1">
    <source>
        <dbReference type="HAMAP-Rule" id="MF_01526"/>
    </source>
</evidence>
<evidence type="ECO:0000313" key="2">
    <source>
        <dbReference type="EMBL" id="RHJ88205.1"/>
    </source>
</evidence>
<dbReference type="AlphaFoldDB" id="A0A415E3U6"/>
<sequence>MNVYDQAHGLAAAIRESEEFKQYDQLKKVVDQNEELSKMIKDFQSKQFEAQAKQMMGEESAPDMNQQIQNLYQIIVKDPMAAQYMQAEMRFSLMMNDVYKILGEVMGLGNIG</sequence>
<dbReference type="OrthoDB" id="9811402at2"/>
<dbReference type="HAMAP" id="MF_01526">
    <property type="entry name" value="UPF0342"/>
    <property type="match status" value="1"/>
</dbReference>